<dbReference type="PROSITE" id="PS50294">
    <property type="entry name" value="WD_REPEATS_REGION"/>
    <property type="match status" value="2"/>
</dbReference>
<dbReference type="InterPro" id="IPR001680">
    <property type="entry name" value="WD40_rpt"/>
</dbReference>
<evidence type="ECO:0000313" key="10">
    <source>
        <dbReference type="EMBL" id="KAF7232876.1"/>
    </source>
</evidence>
<reference evidence="10" key="1">
    <citation type="submission" date="2019-07" db="EMBL/GenBank/DDBJ databases">
        <title>Annotation for the trematode Paragonimus miyazaki's.</title>
        <authorList>
            <person name="Choi Y.-J."/>
        </authorList>
    </citation>
    <scope>NUCLEOTIDE SEQUENCE</scope>
    <source>
        <strain evidence="10">Japan</strain>
    </source>
</reference>
<feature type="domain" description="DUF1899" evidence="9">
    <location>
        <begin position="45"/>
        <end position="109"/>
    </location>
</feature>
<dbReference type="Pfam" id="PF00400">
    <property type="entry name" value="WD40"/>
    <property type="match status" value="2"/>
</dbReference>
<dbReference type="Proteomes" id="UP000822476">
    <property type="component" value="Unassembled WGS sequence"/>
</dbReference>
<feature type="region of interest" description="Disordered" evidence="8">
    <location>
        <begin position="451"/>
        <end position="527"/>
    </location>
</feature>
<evidence type="ECO:0000256" key="3">
    <source>
        <dbReference type="ARBA" id="ARBA00022737"/>
    </source>
</evidence>
<dbReference type="InterPro" id="IPR015943">
    <property type="entry name" value="WD40/YVTN_repeat-like_dom_sf"/>
</dbReference>
<keyword evidence="11" id="KW-1185">Reference proteome</keyword>
<name>A0A8S9Y9U6_9TREM</name>
<evidence type="ECO:0000256" key="6">
    <source>
        <dbReference type="PROSITE-ProRule" id="PRU00221"/>
    </source>
</evidence>
<dbReference type="SUPFAM" id="SSF50978">
    <property type="entry name" value="WD40 repeat-like"/>
    <property type="match status" value="1"/>
</dbReference>
<evidence type="ECO:0000256" key="4">
    <source>
        <dbReference type="ARBA" id="ARBA00023054"/>
    </source>
</evidence>
<dbReference type="GO" id="GO:0007015">
    <property type="term" value="P:actin filament organization"/>
    <property type="evidence" value="ECO:0007669"/>
    <property type="project" value="TreeGrafter"/>
</dbReference>
<accession>A0A8S9Y9U6</accession>
<dbReference type="EMBL" id="JTDE01021479">
    <property type="protein sequence ID" value="KAF7232876.1"/>
    <property type="molecule type" value="Genomic_DNA"/>
</dbReference>
<evidence type="ECO:0000259" key="9">
    <source>
        <dbReference type="SMART" id="SM01166"/>
    </source>
</evidence>
<dbReference type="SMART" id="SM00320">
    <property type="entry name" value="WD40"/>
    <property type="match status" value="3"/>
</dbReference>
<comment type="caution">
    <text evidence="10">The sequence shown here is derived from an EMBL/GenBank/DDBJ whole genome shotgun (WGS) entry which is preliminary data.</text>
</comment>
<proteinExistence type="inferred from homology"/>
<evidence type="ECO:0000256" key="1">
    <source>
        <dbReference type="ARBA" id="ARBA00009482"/>
    </source>
</evidence>
<dbReference type="AlphaFoldDB" id="A0A8S9Y9U6"/>
<organism evidence="10 11">
    <name type="scientific">Paragonimus skrjabini miyazakii</name>
    <dbReference type="NCBI Taxonomy" id="59628"/>
    <lineage>
        <taxon>Eukaryota</taxon>
        <taxon>Metazoa</taxon>
        <taxon>Spiralia</taxon>
        <taxon>Lophotrochozoa</taxon>
        <taxon>Platyhelminthes</taxon>
        <taxon>Trematoda</taxon>
        <taxon>Digenea</taxon>
        <taxon>Plagiorchiida</taxon>
        <taxon>Troglotremata</taxon>
        <taxon>Troglotrematidae</taxon>
        <taxon>Paragonimus</taxon>
    </lineage>
</organism>
<dbReference type="OrthoDB" id="1850764at2759"/>
<dbReference type="PANTHER" id="PTHR10856:SF0">
    <property type="entry name" value="CORONIN"/>
    <property type="match status" value="1"/>
</dbReference>
<feature type="compositionally biased region" description="Polar residues" evidence="8">
    <location>
        <begin position="471"/>
        <end position="487"/>
    </location>
</feature>
<dbReference type="InterPro" id="IPR015048">
    <property type="entry name" value="DUF1899"/>
</dbReference>
<feature type="non-terminal residue" evidence="10">
    <location>
        <position position="580"/>
    </location>
</feature>
<dbReference type="InterPro" id="IPR015505">
    <property type="entry name" value="Coronin"/>
</dbReference>
<dbReference type="GO" id="GO:0051015">
    <property type="term" value="F:actin filament binding"/>
    <property type="evidence" value="ECO:0007669"/>
    <property type="project" value="TreeGrafter"/>
</dbReference>
<dbReference type="PROSITE" id="PS00678">
    <property type="entry name" value="WD_REPEATS_1"/>
    <property type="match status" value="1"/>
</dbReference>
<keyword evidence="5" id="KW-0009">Actin-binding</keyword>
<feature type="compositionally biased region" description="Low complexity" evidence="8">
    <location>
        <begin position="452"/>
        <end position="470"/>
    </location>
</feature>
<keyword evidence="4" id="KW-0175">Coiled coil</keyword>
<evidence type="ECO:0000256" key="5">
    <source>
        <dbReference type="ARBA" id="ARBA00023203"/>
    </source>
</evidence>
<gene>
    <name evidence="10" type="ORF">EG68_09276</name>
</gene>
<dbReference type="FunFam" id="2.130.10.10:FF:000502">
    <property type="entry name" value="Coronin"/>
    <property type="match status" value="1"/>
</dbReference>
<sequence>KRCTILYKRSLVTLTLSGPSCVCSVAVSPPVVSRASCIFPCHIQMFMRRSKFKHVFGKPAKKEFCYEDIRITKSSWDARFCAVNPKYLAIITEAAGGGAFLVLPVEKVGRVERDAPLVAGHKAAVLDIQWCPHNDDLIASASEDTTVKVWQIPEGGLEPKTNLNTPIADLVAHQRRVGLVQWHPTAEHVLLSAGADNMVFIWNVATEEPLVEIMLPDMILSASFNYNGSRLVTTCKDRHTRVLNPRTGDVIIEGICHQGNKPQQAVYVAGDRIFTTGFSPMSERQYGLWKDSNLQDALNIQELDTSNGVLFPFYDWDTNVIYLCGKGDSTIRYFEITDEEPYVHYINMLTSSDPQRGMGWMPKRGLDVNQCEIARFYKLHTKGLCEVIPFTVPRKSELFQDDLYPDTIGDVPALTVEEWISGKDADPILISLKDGYVPKTKTKTRATKIIGSQAPSAASQQSSQQHKQPSVTSHKNSAASQSHTSNPTPEPRQRVSAVNAVPSRESGISHTAKEQVNSNGATATAPSGNAIAAIDPEVVQQLVDDMRKMKIIIKGHERRIKYLEENAKLVQGGTVSSSAS</sequence>
<dbReference type="Pfam" id="PF16300">
    <property type="entry name" value="WD40_4"/>
    <property type="match status" value="1"/>
</dbReference>
<dbReference type="InterPro" id="IPR036322">
    <property type="entry name" value="WD40_repeat_dom_sf"/>
</dbReference>
<evidence type="ECO:0000256" key="2">
    <source>
        <dbReference type="ARBA" id="ARBA00022574"/>
    </source>
</evidence>
<evidence type="ECO:0000313" key="11">
    <source>
        <dbReference type="Proteomes" id="UP000822476"/>
    </source>
</evidence>
<protein>
    <recommendedName>
        <fullName evidence="7">Coronin</fullName>
    </recommendedName>
</protein>
<comment type="similarity">
    <text evidence="1 7">Belongs to the WD repeat coronin family.</text>
</comment>
<dbReference type="SMART" id="SM01166">
    <property type="entry name" value="DUF1899"/>
    <property type="match status" value="1"/>
</dbReference>
<evidence type="ECO:0000256" key="7">
    <source>
        <dbReference type="RuleBase" id="RU280818"/>
    </source>
</evidence>
<dbReference type="Gene3D" id="2.130.10.10">
    <property type="entry name" value="YVTN repeat-like/Quinoprotein amine dehydrogenase"/>
    <property type="match status" value="1"/>
</dbReference>
<dbReference type="Pfam" id="PF08953">
    <property type="entry name" value="DUF1899"/>
    <property type="match status" value="1"/>
</dbReference>
<feature type="repeat" description="WD" evidence="6">
    <location>
        <begin position="170"/>
        <end position="212"/>
    </location>
</feature>
<feature type="compositionally biased region" description="Polar residues" evidence="8">
    <location>
        <begin position="506"/>
        <end position="527"/>
    </location>
</feature>
<dbReference type="PANTHER" id="PTHR10856">
    <property type="entry name" value="CORONIN"/>
    <property type="match status" value="1"/>
</dbReference>
<dbReference type="InterPro" id="IPR019775">
    <property type="entry name" value="WD40_repeat_CS"/>
</dbReference>
<dbReference type="PROSITE" id="PS50082">
    <property type="entry name" value="WD_REPEATS_2"/>
    <property type="match status" value="2"/>
</dbReference>
<dbReference type="SMART" id="SM01167">
    <property type="entry name" value="DUF1900"/>
    <property type="match status" value="1"/>
</dbReference>
<keyword evidence="3 7" id="KW-0677">Repeat</keyword>
<evidence type="ECO:0000256" key="8">
    <source>
        <dbReference type="SAM" id="MobiDB-lite"/>
    </source>
</evidence>
<feature type="repeat" description="WD" evidence="6">
    <location>
        <begin position="118"/>
        <end position="152"/>
    </location>
</feature>
<keyword evidence="2 6" id="KW-0853">WD repeat</keyword>